<reference evidence="1" key="2">
    <citation type="journal article" date="2015" name="Fish Shellfish Immunol.">
        <title>Early steps in the European eel (Anguilla anguilla)-Vibrio vulnificus interaction in the gills: Role of the RtxA13 toxin.</title>
        <authorList>
            <person name="Callol A."/>
            <person name="Pajuelo D."/>
            <person name="Ebbesson L."/>
            <person name="Teles M."/>
            <person name="MacKenzie S."/>
            <person name="Amaro C."/>
        </authorList>
    </citation>
    <scope>NUCLEOTIDE SEQUENCE</scope>
</reference>
<accession>A0A0E9SDZ2</accession>
<sequence length="11" mass="1467">MLNRLIKRFIY</sequence>
<name>A0A0E9SDZ2_ANGAN</name>
<proteinExistence type="predicted"/>
<dbReference type="EMBL" id="GBXM01069071">
    <property type="protein sequence ID" value="JAH39506.1"/>
    <property type="molecule type" value="Transcribed_RNA"/>
</dbReference>
<protein>
    <submittedName>
        <fullName evidence="1">Uncharacterized protein</fullName>
    </submittedName>
</protein>
<reference evidence="1" key="1">
    <citation type="submission" date="2014-11" db="EMBL/GenBank/DDBJ databases">
        <authorList>
            <person name="Amaro Gonzalez C."/>
        </authorList>
    </citation>
    <scope>NUCLEOTIDE SEQUENCE</scope>
</reference>
<organism evidence="1">
    <name type="scientific">Anguilla anguilla</name>
    <name type="common">European freshwater eel</name>
    <name type="synonym">Muraena anguilla</name>
    <dbReference type="NCBI Taxonomy" id="7936"/>
    <lineage>
        <taxon>Eukaryota</taxon>
        <taxon>Metazoa</taxon>
        <taxon>Chordata</taxon>
        <taxon>Craniata</taxon>
        <taxon>Vertebrata</taxon>
        <taxon>Euteleostomi</taxon>
        <taxon>Actinopterygii</taxon>
        <taxon>Neopterygii</taxon>
        <taxon>Teleostei</taxon>
        <taxon>Anguilliformes</taxon>
        <taxon>Anguillidae</taxon>
        <taxon>Anguilla</taxon>
    </lineage>
</organism>
<evidence type="ECO:0000313" key="1">
    <source>
        <dbReference type="EMBL" id="JAH39506.1"/>
    </source>
</evidence>